<evidence type="ECO:0000313" key="3">
    <source>
        <dbReference type="Proteomes" id="UP000054561"/>
    </source>
</evidence>
<feature type="compositionally biased region" description="Polar residues" evidence="1">
    <location>
        <begin position="53"/>
        <end position="64"/>
    </location>
</feature>
<dbReference type="VEuPathDB" id="PlasmoDB:AK88_04166"/>
<feature type="region of interest" description="Disordered" evidence="1">
    <location>
        <begin position="161"/>
        <end position="185"/>
    </location>
</feature>
<feature type="compositionally biased region" description="Basic residues" evidence="1">
    <location>
        <begin position="174"/>
        <end position="185"/>
    </location>
</feature>
<dbReference type="OrthoDB" id="385216at2759"/>
<feature type="region of interest" description="Disordered" evidence="1">
    <location>
        <begin position="48"/>
        <end position="121"/>
    </location>
</feature>
<name>A0A0D9QGL6_PLAFR</name>
<organism evidence="2 3">
    <name type="scientific">Plasmodium fragile</name>
    <dbReference type="NCBI Taxonomy" id="5857"/>
    <lineage>
        <taxon>Eukaryota</taxon>
        <taxon>Sar</taxon>
        <taxon>Alveolata</taxon>
        <taxon>Apicomplexa</taxon>
        <taxon>Aconoidasida</taxon>
        <taxon>Haemosporida</taxon>
        <taxon>Plasmodiidae</taxon>
        <taxon>Plasmodium</taxon>
        <taxon>Plasmodium (Plasmodium)</taxon>
    </lineage>
</organism>
<feature type="compositionally biased region" description="Low complexity" evidence="1">
    <location>
        <begin position="273"/>
        <end position="284"/>
    </location>
</feature>
<keyword evidence="3" id="KW-1185">Reference proteome</keyword>
<gene>
    <name evidence="2" type="ORF">AK88_04166</name>
</gene>
<feature type="compositionally biased region" description="Polar residues" evidence="1">
    <location>
        <begin position="85"/>
        <end position="103"/>
    </location>
</feature>
<feature type="region of interest" description="Disordered" evidence="1">
    <location>
        <begin position="260"/>
        <end position="378"/>
    </location>
</feature>
<proteinExistence type="predicted"/>
<dbReference type="OMA" id="RRKCLHT"/>
<feature type="compositionally biased region" description="Basic residues" evidence="1">
    <location>
        <begin position="340"/>
        <end position="359"/>
    </location>
</feature>
<protein>
    <submittedName>
        <fullName evidence="2">Uncharacterized protein</fullName>
    </submittedName>
</protein>
<dbReference type="Proteomes" id="UP000054561">
    <property type="component" value="Unassembled WGS sequence"/>
</dbReference>
<evidence type="ECO:0000313" key="2">
    <source>
        <dbReference type="EMBL" id="KJP86195.1"/>
    </source>
</evidence>
<dbReference type="AlphaFoldDB" id="A0A0D9QGL6"/>
<feature type="compositionally biased region" description="Basic and acidic residues" evidence="1">
    <location>
        <begin position="319"/>
        <end position="330"/>
    </location>
</feature>
<dbReference type="EMBL" id="KQ001699">
    <property type="protein sequence ID" value="KJP86195.1"/>
    <property type="molecule type" value="Genomic_DNA"/>
</dbReference>
<accession>A0A0D9QGL6</accession>
<dbReference type="RefSeq" id="XP_012337199.1">
    <property type="nucleotide sequence ID" value="XM_012481776.1"/>
</dbReference>
<evidence type="ECO:0000256" key="1">
    <source>
        <dbReference type="SAM" id="MobiDB-lite"/>
    </source>
</evidence>
<sequence>MAPPTFMTQGKYIQLLSLAKKLHACKNELLRYKRGETSATAATCITPMGGSHTGLSIATQSNPTKMERRLPKGEFYTTSEKRNSIKSVSSEPTLRTTKRSATPQPGRKKRQSDPTPLRTSFTKERIANAHKIKDEYELHIGQLAKGTTRGEYKAKKKKKKKLKSKTQVLPHNKGTQKSRKKKKKTFCTLPKHEVSKRITNIARCSKKWVLHKQEENAEYTFRSPHGAPHLTAWEGARNSGENEIVPVRVETKLQMSPLLHTSQVMEDPPVIASMRNNSSRKNNSTALSTQRGKQPRTKPSKSEKTSSEGTHPAHATNKRHNESAPKKEGPFSKGAQISRRITKRKRQNVTRKTAPKRSILHAPPTQQRGHDYQEGEKQSANQKTVKEFIKALNNSSVIICTKGHKTRPKRSRRKCLHTKV</sequence>
<feature type="compositionally biased region" description="Basic and acidic residues" evidence="1">
    <location>
        <begin position="368"/>
        <end position="377"/>
    </location>
</feature>
<reference evidence="2 3" key="1">
    <citation type="submission" date="2014-03" db="EMBL/GenBank/DDBJ databases">
        <title>The Genome Sequence of Plasmodium fragile nilgiri.</title>
        <authorList>
            <consortium name="The Broad Institute Genomics Platform"/>
            <consortium name="The Broad Institute Genome Sequencing Center for Infectious Disease"/>
            <person name="Neafsey D."/>
            <person name="Duraisingh M."/>
            <person name="Young S.K."/>
            <person name="Zeng Q."/>
            <person name="Gargeya S."/>
            <person name="Abouelleil A."/>
            <person name="Alvarado L."/>
            <person name="Chapman S.B."/>
            <person name="Gainer-Dewar J."/>
            <person name="Goldberg J."/>
            <person name="Griggs A."/>
            <person name="Gujja S."/>
            <person name="Hansen M."/>
            <person name="Howarth C."/>
            <person name="Imamovic A."/>
            <person name="Larimer J."/>
            <person name="Pearson M."/>
            <person name="Poon T.W."/>
            <person name="Priest M."/>
            <person name="Roberts A."/>
            <person name="Saif S."/>
            <person name="Shea T."/>
            <person name="Sykes S."/>
            <person name="Wortman J."/>
            <person name="Nusbaum C."/>
            <person name="Birren B."/>
        </authorList>
    </citation>
    <scope>NUCLEOTIDE SEQUENCE [LARGE SCALE GENOMIC DNA]</scope>
    <source>
        <strain evidence="3">nilgiri</strain>
    </source>
</reference>
<dbReference type="GeneID" id="24269480"/>